<evidence type="ECO:0000313" key="4">
    <source>
        <dbReference type="EMBL" id="ROT71669.1"/>
    </source>
</evidence>
<dbReference type="PANTHER" id="PTHR11426">
    <property type="entry name" value="HISTONE H3"/>
    <property type="match status" value="1"/>
</dbReference>
<dbReference type="SMART" id="SM00428">
    <property type="entry name" value="H3"/>
    <property type="match status" value="1"/>
</dbReference>
<evidence type="ECO:0000259" key="3">
    <source>
        <dbReference type="Pfam" id="PF00125"/>
    </source>
</evidence>
<evidence type="ECO:0000313" key="5">
    <source>
        <dbReference type="Proteomes" id="UP000283509"/>
    </source>
</evidence>
<proteinExistence type="inferred from homology"/>
<dbReference type="Pfam" id="PF00125">
    <property type="entry name" value="Histone"/>
    <property type="match status" value="1"/>
</dbReference>
<protein>
    <submittedName>
        <fullName evidence="4">Histone H3</fullName>
    </submittedName>
</protein>
<dbReference type="SUPFAM" id="SSF47113">
    <property type="entry name" value="Histone-fold"/>
    <property type="match status" value="1"/>
</dbReference>
<dbReference type="GO" id="GO:0030527">
    <property type="term" value="F:structural constituent of chromatin"/>
    <property type="evidence" value="ECO:0007669"/>
    <property type="project" value="InterPro"/>
</dbReference>
<feature type="domain" description="Core Histone H2A/H2B/H3" evidence="3">
    <location>
        <begin position="45"/>
        <end position="105"/>
    </location>
</feature>
<dbReference type="STRING" id="6689.A0A3R7PH86"/>
<reference evidence="4 5" key="1">
    <citation type="submission" date="2018-04" db="EMBL/GenBank/DDBJ databases">
        <authorList>
            <person name="Zhang X."/>
            <person name="Yuan J."/>
            <person name="Li F."/>
            <person name="Xiang J."/>
        </authorList>
    </citation>
    <scope>NUCLEOTIDE SEQUENCE [LARGE SCALE GENOMIC DNA]</scope>
    <source>
        <tissue evidence="4">Muscle</tissue>
    </source>
</reference>
<dbReference type="GO" id="GO:0003677">
    <property type="term" value="F:DNA binding"/>
    <property type="evidence" value="ECO:0007669"/>
    <property type="project" value="InterPro"/>
</dbReference>
<keyword evidence="5" id="KW-1185">Reference proteome</keyword>
<dbReference type="AlphaFoldDB" id="A0A3R7PH86"/>
<organism evidence="4 5">
    <name type="scientific">Penaeus vannamei</name>
    <name type="common">Whiteleg shrimp</name>
    <name type="synonym">Litopenaeus vannamei</name>
    <dbReference type="NCBI Taxonomy" id="6689"/>
    <lineage>
        <taxon>Eukaryota</taxon>
        <taxon>Metazoa</taxon>
        <taxon>Ecdysozoa</taxon>
        <taxon>Arthropoda</taxon>
        <taxon>Crustacea</taxon>
        <taxon>Multicrustacea</taxon>
        <taxon>Malacostraca</taxon>
        <taxon>Eumalacostraca</taxon>
        <taxon>Eucarida</taxon>
        <taxon>Decapoda</taxon>
        <taxon>Dendrobranchiata</taxon>
        <taxon>Penaeoidea</taxon>
        <taxon>Penaeidae</taxon>
        <taxon>Penaeus</taxon>
    </lineage>
</organism>
<sequence>MASYQARLAASLPEQGPASSWPQSARKVARLLPGVFQEAPSYRPGTVALREIPSFTMKSTELLIRKLPFHRLVRRLPRTSRLTSASIPAVMALQEASEAYLVGLSRTPP</sequence>
<dbReference type="InterPro" id="IPR009072">
    <property type="entry name" value="Histone-fold"/>
</dbReference>
<dbReference type="Gene3D" id="1.10.20.10">
    <property type="entry name" value="Histone, subunit A"/>
    <property type="match status" value="1"/>
</dbReference>
<dbReference type="InterPro" id="IPR000164">
    <property type="entry name" value="Histone_H3/CENP-A"/>
</dbReference>
<dbReference type="EMBL" id="QCYY01002267">
    <property type="protein sequence ID" value="ROT71669.1"/>
    <property type="molecule type" value="Genomic_DNA"/>
</dbReference>
<comment type="caution">
    <text evidence="4">The sequence shown here is derived from an EMBL/GenBank/DDBJ whole genome shotgun (WGS) entry which is preliminary data.</text>
</comment>
<dbReference type="GO" id="GO:0000786">
    <property type="term" value="C:nucleosome"/>
    <property type="evidence" value="ECO:0007669"/>
    <property type="project" value="InterPro"/>
</dbReference>
<accession>A0A3R7PH86</accession>
<name>A0A3R7PH86_PENVA</name>
<evidence type="ECO:0000256" key="1">
    <source>
        <dbReference type="ARBA" id="ARBA00010343"/>
    </source>
</evidence>
<comment type="similarity">
    <text evidence="1">Belongs to the histone H3 family.</text>
</comment>
<gene>
    <name evidence="4" type="ORF">C7M84_010005</name>
</gene>
<dbReference type="PRINTS" id="PR00622">
    <property type="entry name" value="HISTONEH3"/>
</dbReference>
<feature type="region of interest" description="Disordered" evidence="2">
    <location>
        <begin position="1"/>
        <end position="21"/>
    </location>
</feature>
<dbReference type="GO" id="GO:0046982">
    <property type="term" value="F:protein heterodimerization activity"/>
    <property type="evidence" value="ECO:0007669"/>
    <property type="project" value="InterPro"/>
</dbReference>
<evidence type="ECO:0000256" key="2">
    <source>
        <dbReference type="SAM" id="MobiDB-lite"/>
    </source>
</evidence>
<reference evidence="4 5" key="2">
    <citation type="submission" date="2019-01" db="EMBL/GenBank/DDBJ databases">
        <title>The decoding of complex shrimp genome reveals the adaptation for benthos swimmer, frequently molting mechanism and breeding impact on genome.</title>
        <authorList>
            <person name="Sun Y."/>
            <person name="Gao Y."/>
            <person name="Yu Y."/>
        </authorList>
    </citation>
    <scope>NUCLEOTIDE SEQUENCE [LARGE SCALE GENOMIC DNA]</scope>
    <source>
        <tissue evidence="4">Muscle</tissue>
    </source>
</reference>
<dbReference type="InterPro" id="IPR007125">
    <property type="entry name" value="H2A/H2B/H3"/>
</dbReference>
<dbReference type="Proteomes" id="UP000283509">
    <property type="component" value="Unassembled WGS sequence"/>
</dbReference>